<proteinExistence type="predicted"/>
<evidence type="ECO:0000313" key="1">
    <source>
        <dbReference type="EMBL" id="KNC87516.1"/>
    </source>
</evidence>
<dbReference type="EMBL" id="KQ241607">
    <property type="protein sequence ID" value="KNC87516.1"/>
    <property type="molecule type" value="Genomic_DNA"/>
</dbReference>
<accession>A0A0L0GF74</accession>
<dbReference type="GeneID" id="25900906"/>
<feature type="non-terminal residue" evidence="1">
    <location>
        <position position="1"/>
    </location>
</feature>
<dbReference type="Proteomes" id="UP000054560">
    <property type="component" value="Unassembled WGS sequence"/>
</dbReference>
<protein>
    <submittedName>
        <fullName evidence="1">Uncharacterized protein</fullName>
    </submittedName>
</protein>
<dbReference type="RefSeq" id="XP_014161418.1">
    <property type="nucleotide sequence ID" value="XM_014305943.1"/>
</dbReference>
<reference evidence="1 2" key="1">
    <citation type="submission" date="2011-02" db="EMBL/GenBank/DDBJ databases">
        <title>The Genome Sequence of Sphaeroforma arctica JP610.</title>
        <authorList>
            <consortium name="The Broad Institute Genome Sequencing Platform"/>
            <person name="Russ C."/>
            <person name="Cuomo C."/>
            <person name="Young S.K."/>
            <person name="Zeng Q."/>
            <person name="Gargeya S."/>
            <person name="Alvarado L."/>
            <person name="Berlin A."/>
            <person name="Chapman S.B."/>
            <person name="Chen Z."/>
            <person name="Freedman E."/>
            <person name="Gellesch M."/>
            <person name="Goldberg J."/>
            <person name="Griggs A."/>
            <person name="Gujja S."/>
            <person name="Heilman E."/>
            <person name="Heiman D."/>
            <person name="Howarth C."/>
            <person name="Mehta T."/>
            <person name="Neiman D."/>
            <person name="Pearson M."/>
            <person name="Roberts A."/>
            <person name="Saif S."/>
            <person name="Shea T."/>
            <person name="Shenoy N."/>
            <person name="Sisk P."/>
            <person name="Stolte C."/>
            <person name="Sykes S."/>
            <person name="White J."/>
            <person name="Yandava C."/>
            <person name="Burger G."/>
            <person name="Gray M.W."/>
            <person name="Holland P.W.H."/>
            <person name="King N."/>
            <person name="Lang F.B.F."/>
            <person name="Roger A.J."/>
            <person name="Ruiz-Trillo I."/>
            <person name="Haas B."/>
            <person name="Nusbaum C."/>
            <person name="Birren B."/>
        </authorList>
    </citation>
    <scope>NUCLEOTIDE SEQUENCE [LARGE SCALE GENOMIC DNA]</scope>
    <source>
        <strain evidence="1 2">JP610</strain>
    </source>
</reference>
<name>A0A0L0GF74_9EUKA</name>
<sequence length="173" mass="19265">LVMFKIKEVAPIPGKTDFWKSAVRAQRMHHSGQTQRARDYHDTHTSGDIIRNTQDSKCDLADEHVSIHDNGSTLRQRPVPAGGPSFRGGILDLPLRSAAVGTGASVPDEVYGTNLGALMAFRPPAEDQEHLNMLHRHVSESMAQSEVNHGVVRRQLPQTYYPSVQDMWHPPRS</sequence>
<keyword evidence="2" id="KW-1185">Reference proteome</keyword>
<organism evidence="1 2">
    <name type="scientific">Sphaeroforma arctica JP610</name>
    <dbReference type="NCBI Taxonomy" id="667725"/>
    <lineage>
        <taxon>Eukaryota</taxon>
        <taxon>Ichthyosporea</taxon>
        <taxon>Ichthyophonida</taxon>
        <taxon>Sphaeroforma</taxon>
    </lineage>
</organism>
<dbReference type="AlphaFoldDB" id="A0A0L0GF74"/>
<evidence type="ECO:0000313" key="2">
    <source>
        <dbReference type="Proteomes" id="UP000054560"/>
    </source>
</evidence>
<gene>
    <name evidence="1" type="ORF">SARC_00402</name>
</gene>